<evidence type="ECO:0000313" key="8">
    <source>
        <dbReference type="Proteomes" id="UP001597294"/>
    </source>
</evidence>
<keyword evidence="5 6" id="KW-0472">Membrane</keyword>
<feature type="transmembrane region" description="Helical" evidence="6">
    <location>
        <begin position="109"/>
        <end position="131"/>
    </location>
</feature>
<evidence type="ECO:0000256" key="6">
    <source>
        <dbReference type="SAM" id="Phobius"/>
    </source>
</evidence>
<dbReference type="RefSeq" id="WP_380251891.1">
    <property type="nucleotide sequence ID" value="NZ_JBHUII010000004.1"/>
</dbReference>
<proteinExistence type="predicted"/>
<feature type="transmembrane region" description="Helical" evidence="6">
    <location>
        <begin position="67"/>
        <end position="88"/>
    </location>
</feature>
<gene>
    <name evidence="7" type="ORF">ACFSKO_12150</name>
</gene>
<evidence type="ECO:0000256" key="5">
    <source>
        <dbReference type="ARBA" id="ARBA00023136"/>
    </source>
</evidence>
<dbReference type="PANTHER" id="PTHR30086:SF20">
    <property type="entry name" value="ARGININE EXPORTER PROTEIN ARGO-RELATED"/>
    <property type="match status" value="1"/>
</dbReference>
<dbReference type="EMBL" id="JBHUII010000004">
    <property type="protein sequence ID" value="MFD2206375.1"/>
    <property type="molecule type" value="Genomic_DNA"/>
</dbReference>
<dbReference type="Pfam" id="PF01810">
    <property type="entry name" value="LysE"/>
    <property type="match status" value="1"/>
</dbReference>
<accession>A0ABW5BNQ9</accession>
<evidence type="ECO:0000256" key="2">
    <source>
        <dbReference type="ARBA" id="ARBA00022475"/>
    </source>
</evidence>
<name>A0ABW5BNQ9_9PROT</name>
<evidence type="ECO:0000256" key="1">
    <source>
        <dbReference type="ARBA" id="ARBA00004651"/>
    </source>
</evidence>
<feature type="transmembrane region" description="Helical" evidence="6">
    <location>
        <begin position="39"/>
        <end position="61"/>
    </location>
</feature>
<comment type="caution">
    <text evidence="7">The sequence shown here is derived from an EMBL/GenBank/DDBJ whole genome shotgun (WGS) entry which is preliminary data.</text>
</comment>
<evidence type="ECO:0000256" key="3">
    <source>
        <dbReference type="ARBA" id="ARBA00022692"/>
    </source>
</evidence>
<evidence type="ECO:0000256" key="4">
    <source>
        <dbReference type="ARBA" id="ARBA00022989"/>
    </source>
</evidence>
<organism evidence="7 8">
    <name type="scientific">Kiloniella antarctica</name>
    <dbReference type="NCBI Taxonomy" id="1550907"/>
    <lineage>
        <taxon>Bacteria</taxon>
        <taxon>Pseudomonadati</taxon>
        <taxon>Pseudomonadota</taxon>
        <taxon>Alphaproteobacteria</taxon>
        <taxon>Rhodospirillales</taxon>
        <taxon>Kiloniellaceae</taxon>
        <taxon>Kiloniella</taxon>
    </lineage>
</organism>
<evidence type="ECO:0000313" key="7">
    <source>
        <dbReference type="EMBL" id="MFD2206375.1"/>
    </source>
</evidence>
<feature type="transmembrane region" description="Helical" evidence="6">
    <location>
        <begin position="143"/>
        <end position="164"/>
    </location>
</feature>
<keyword evidence="4 6" id="KW-1133">Transmembrane helix</keyword>
<keyword evidence="8" id="KW-1185">Reference proteome</keyword>
<feature type="transmembrane region" description="Helical" evidence="6">
    <location>
        <begin position="6"/>
        <end position="27"/>
    </location>
</feature>
<dbReference type="InterPro" id="IPR001123">
    <property type="entry name" value="LeuE-type"/>
</dbReference>
<reference evidence="8" key="1">
    <citation type="journal article" date="2019" name="Int. J. Syst. Evol. Microbiol.">
        <title>The Global Catalogue of Microorganisms (GCM) 10K type strain sequencing project: providing services to taxonomists for standard genome sequencing and annotation.</title>
        <authorList>
            <consortium name="The Broad Institute Genomics Platform"/>
            <consortium name="The Broad Institute Genome Sequencing Center for Infectious Disease"/>
            <person name="Wu L."/>
            <person name="Ma J."/>
        </authorList>
    </citation>
    <scope>NUCLEOTIDE SEQUENCE [LARGE SCALE GENOMIC DNA]</scope>
    <source>
        <strain evidence="8">CGMCC 4.7192</strain>
    </source>
</reference>
<sequence length="203" mass="21917">MFLENILPAIIFAAVMSGTPGPANMILMATGATLGFRRALPFTFGVQSGFFLVLAVAAFGVTSLLDGFPGLAPVITIVSSCYLLYLAWKIAMSDMSKGTGDRTLKPVGYLNGLIVHPMNPKAWLMATTVFAQFTNQEAPAWEQWLVMCLIFIVGGFPTNCIWCWGGDKIISAIQSPKKRFAVNLFLAVSTVGIVAYMAVGQFF</sequence>
<dbReference type="Proteomes" id="UP001597294">
    <property type="component" value="Unassembled WGS sequence"/>
</dbReference>
<keyword evidence="3 6" id="KW-0812">Transmembrane</keyword>
<dbReference type="PANTHER" id="PTHR30086">
    <property type="entry name" value="ARGININE EXPORTER PROTEIN ARGO"/>
    <property type="match status" value="1"/>
</dbReference>
<protein>
    <submittedName>
        <fullName evidence="7">LysE family translocator</fullName>
    </submittedName>
</protein>
<comment type="subcellular location">
    <subcellularLocation>
        <location evidence="1">Cell membrane</location>
        <topology evidence="1">Multi-pass membrane protein</topology>
    </subcellularLocation>
</comment>
<keyword evidence="2" id="KW-1003">Cell membrane</keyword>
<feature type="transmembrane region" description="Helical" evidence="6">
    <location>
        <begin position="180"/>
        <end position="199"/>
    </location>
</feature>